<dbReference type="OrthoDB" id="9805416at2"/>
<dbReference type="CDD" id="cd12156">
    <property type="entry name" value="HPPR"/>
    <property type="match status" value="1"/>
</dbReference>
<dbReference type="KEGG" id="mars:A8C75_18955"/>
<sequence>MDKPEVLVVWPNRPEQMQILEQTYSLHRLDQAEDPEALLQQVAPRIRAVVTSHGGGLKQSLVERLPKLEIVASSGVGVDTLCVDFCHSRGIPVTHTPGVLTEDVADMGMLLLLATVRRLVQGERWVRGGHWQSKGMMPLNTSIRGKKLGIVGFGRIGKAVALRAETFGLEVSYYGRRQQQDIAYPYYDSLPALARDVDILLLALPGGDETQGILDGAVLEALGPRGYLINVARGSVVDEPALVAALQQGTIAGAGLDVFADEPRVPPALLDMENVVLQPHCSSGTVETRGAMAQLVVDNLAAHFAGRALLTPVS</sequence>
<dbReference type="FunFam" id="3.40.50.720:FF:000213">
    <property type="entry name" value="Putative 2-hydroxyacid dehydrogenase"/>
    <property type="match status" value="1"/>
</dbReference>
<evidence type="ECO:0000256" key="4">
    <source>
        <dbReference type="RuleBase" id="RU003719"/>
    </source>
</evidence>
<evidence type="ECO:0000256" key="1">
    <source>
        <dbReference type="ARBA" id="ARBA00022857"/>
    </source>
</evidence>
<dbReference type="InterPro" id="IPR036291">
    <property type="entry name" value="NAD(P)-bd_dom_sf"/>
</dbReference>
<keyword evidence="1" id="KW-0521">NADP</keyword>
<keyword evidence="3" id="KW-0520">NAD</keyword>
<dbReference type="SUPFAM" id="SSF51735">
    <property type="entry name" value="NAD(P)-binding Rossmann-fold domains"/>
    <property type="match status" value="1"/>
</dbReference>
<dbReference type="Gene3D" id="3.40.50.720">
    <property type="entry name" value="NAD(P)-binding Rossmann-like Domain"/>
    <property type="match status" value="2"/>
</dbReference>
<accession>A0A1A9F636</accession>
<gene>
    <name evidence="7" type="ORF">A8C75_18955</name>
</gene>
<dbReference type="AlphaFoldDB" id="A0A1A9F636"/>
<dbReference type="Proteomes" id="UP000078070">
    <property type="component" value="Chromosome"/>
</dbReference>
<reference evidence="7 8" key="2">
    <citation type="journal article" date="2018" name="Int. J. Syst. Evol. Microbiol.">
        <title>Marinobacterium aestuarii sp. nov., a benzene-degrading marine bacterium isolated from estuary sediment.</title>
        <authorList>
            <person name="Bae S.S."/>
            <person name="Jung J."/>
            <person name="Chung D."/>
            <person name="Baek K."/>
        </authorList>
    </citation>
    <scope>NUCLEOTIDE SEQUENCE [LARGE SCALE GENOMIC DNA]</scope>
    <source>
        <strain evidence="7 8">ST58-10</strain>
    </source>
</reference>
<dbReference type="Pfam" id="PF00389">
    <property type="entry name" value="2-Hacid_dh"/>
    <property type="match status" value="1"/>
</dbReference>
<evidence type="ECO:0000313" key="8">
    <source>
        <dbReference type="Proteomes" id="UP000078070"/>
    </source>
</evidence>
<name>A0A1A9F636_9GAMM</name>
<dbReference type="InterPro" id="IPR050223">
    <property type="entry name" value="D-isomer_2-hydroxyacid_DH"/>
</dbReference>
<dbReference type="RefSeq" id="WP_067387520.1">
    <property type="nucleotide sequence ID" value="NZ_CP015839.1"/>
</dbReference>
<evidence type="ECO:0000259" key="5">
    <source>
        <dbReference type="Pfam" id="PF00389"/>
    </source>
</evidence>
<dbReference type="InterPro" id="IPR006140">
    <property type="entry name" value="D-isomer_DH_NAD-bd"/>
</dbReference>
<dbReference type="GO" id="GO:0051287">
    <property type="term" value="F:NAD binding"/>
    <property type="evidence" value="ECO:0007669"/>
    <property type="project" value="InterPro"/>
</dbReference>
<protein>
    <submittedName>
        <fullName evidence="7">Dihydrofolate reductase</fullName>
    </submittedName>
</protein>
<feature type="domain" description="D-isomer specific 2-hydroxyacid dehydrogenase NAD-binding" evidence="6">
    <location>
        <begin position="110"/>
        <end position="282"/>
    </location>
</feature>
<feature type="domain" description="D-isomer specific 2-hydroxyacid dehydrogenase catalytic" evidence="5">
    <location>
        <begin position="7"/>
        <end position="313"/>
    </location>
</feature>
<keyword evidence="8" id="KW-1185">Reference proteome</keyword>
<dbReference type="EMBL" id="CP015839">
    <property type="protein sequence ID" value="ANG65358.1"/>
    <property type="molecule type" value="Genomic_DNA"/>
</dbReference>
<proteinExistence type="inferred from homology"/>
<dbReference type="GO" id="GO:0016618">
    <property type="term" value="F:hydroxypyruvate reductase [NAD(P)H] activity"/>
    <property type="evidence" value="ECO:0007669"/>
    <property type="project" value="TreeGrafter"/>
</dbReference>
<organism evidence="7 8">
    <name type="scientific">Marinobacterium aestuarii</name>
    <dbReference type="NCBI Taxonomy" id="1821621"/>
    <lineage>
        <taxon>Bacteria</taxon>
        <taxon>Pseudomonadati</taxon>
        <taxon>Pseudomonadota</taxon>
        <taxon>Gammaproteobacteria</taxon>
        <taxon>Oceanospirillales</taxon>
        <taxon>Oceanospirillaceae</taxon>
        <taxon>Marinobacterium</taxon>
    </lineage>
</organism>
<dbReference type="STRING" id="1821621.A8C75_18955"/>
<evidence type="ECO:0000256" key="2">
    <source>
        <dbReference type="ARBA" id="ARBA00023002"/>
    </source>
</evidence>
<reference evidence="8" key="1">
    <citation type="submission" date="2016-05" db="EMBL/GenBank/DDBJ databases">
        <authorList>
            <person name="Baek K."/>
            <person name="Yang S.-J."/>
        </authorList>
    </citation>
    <scope>NUCLEOTIDE SEQUENCE [LARGE SCALE GENOMIC DNA]</scope>
    <source>
        <strain evidence="8">ST58-10</strain>
    </source>
</reference>
<dbReference type="GO" id="GO:0030267">
    <property type="term" value="F:glyoxylate reductase (NADPH) activity"/>
    <property type="evidence" value="ECO:0007669"/>
    <property type="project" value="TreeGrafter"/>
</dbReference>
<comment type="similarity">
    <text evidence="4">Belongs to the D-isomer specific 2-hydroxyacid dehydrogenase family.</text>
</comment>
<dbReference type="InterPro" id="IPR006139">
    <property type="entry name" value="D-isomer_2_OHA_DH_cat_dom"/>
</dbReference>
<dbReference type="PANTHER" id="PTHR10996">
    <property type="entry name" value="2-HYDROXYACID DEHYDROGENASE-RELATED"/>
    <property type="match status" value="1"/>
</dbReference>
<dbReference type="PANTHER" id="PTHR10996:SF178">
    <property type="entry name" value="2-HYDROXYACID DEHYDROGENASE YGL185C-RELATED"/>
    <property type="match status" value="1"/>
</dbReference>
<dbReference type="GO" id="GO:0005829">
    <property type="term" value="C:cytosol"/>
    <property type="evidence" value="ECO:0007669"/>
    <property type="project" value="TreeGrafter"/>
</dbReference>
<evidence type="ECO:0000259" key="6">
    <source>
        <dbReference type="Pfam" id="PF02826"/>
    </source>
</evidence>
<dbReference type="Pfam" id="PF02826">
    <property type="entry name" value="2-Hacid_dh_C"/>
    <property type="match status" value="1"/>
</dbReference>
<keyword evidence="2 4" id="KW-0560">Oxidoreductase</keyword>
<dbReference type="SUPFAM" id="SSF52283">
    <property type="entry name" value="Formate/glycerate dehydrogenase catalytic domain-like"/>
    <property type="match status" value="1"/>
</dbReference>
<evidence type="ECO:0000313" key="7">
    <source>
        <dbReference type="EMBL" id="ANG65358.1"/>
    </source>
</evidence>
<evidence type="ECO:0000256" key="3">
    <source>
        <dbReference type="ARBA" id="ARBA00023027"/>
    </source>
</evidence>